<evidence type="ECO:0000313" key="1">
    <source>
        <dbReference type="EMBL" id="KKM16325.1"/>
    </source>
</evidence>
<organism evidence="1">
    <name type="scientific">marine sediment metagenome</name>
    <dbReference type="NCBI Taxonomy" id="412755"/>
    <lineage>
        <taxon>unclassified sequences</taxon>
        <taxon>metagenomes</taxon>
        <taxon>ecological metagenomes</taxon>
    </lineage>
</organism>
<sequence>MNWKETVIKLKAVPKQIFENQEDSIHAKACYATGWKDGTEIQAEISFKAGQEDVCLVSLSEILLEGIESGRKEVMEWGDEVCTDKKHSGTMKRRECGFCWQAKLKEQK</sequence>
<dbReference type="EMBL" id="LAZR01014700">
    <property type="protein sequence ID" value="KKM16325.1"/>
    <property type="molecule type" value="Genomic_DNA"/>
</dbReference>
<proteinExistence type="predicted"/>
<reference evidence="1" key="1">
    <citation type="journal article" date="2015" name="Nature">
        <title>Complex archaea that bridge the gap between prokaryotes and eukaryotes.</title>
        <authorList>
            <person name="Spang A."/>
            <person name="Saw J.H."/>
            <person name="Jorgensen S.L."/>
            <person name="Zaremba-Niedzwiedzka K."/>
            <person name="Martijn J."/>
            <person name="Lind A.E."/>
            <person name="van Eijk R."/>
            <person name="Schleper C."/>
            <person name="Guy L."/>
            <person name="Ettema T.J."/>
        </authorList>
    </citation>
    <scope>NUCLEOTIDE SEQUENCE</scope>
</reference>
<comment type="caution">
    <text evidence="1">The sequence shown here is derived from an EMBL/GenBank/DDBJ whole genome shotgun (WGS) entry which is preliminary data.</text>
</comment>
<accession>A0A0F9KLZ9</accession>
<gene>
    <name evidence="1" type="ORF">LCGC14_1687000</name>
</gene>
<protein>
    <submittedName>
        <fullName evidence="1">Uncharacterized protein</fullName>
    </submittedName>
</protein>
<name>A0A0F9KLZ9_9ZZZZ</name>
<dbReference type="AlphaFoldDB" id="A0A0F9KLZ9"/>